<dbReference type="PANTHER" id="PTHR21013">
    <property type="entry name" value="ATP SYNTHASE MITOCHONDRIAL F1 COMPLEX ASSEMBLY FACTOR 2/ATP12 PROTEIN, MITOCHONDRIAL PRECURSOR"/>
    <property type="match status" value="1"/>
</dbReference>
<dbReference type="Gene3D" id="3.30.2180.10">
    <property type="entry name" value="ATP12-like"/>
    <property type="match status" value="1"/>
</dbReference>
<dbReference type="Pfam" id="PF07542">
    <property type="entry name" value="ATP12"/>
    <property type="match status" value="1"/>
</dbReference>
<dbReference type="OrthoDB" id="9797825at2"/>
<dbReference type="PANTHER" id="PTHR21013:SF10">
    <property type="entry name" value="ATP SYNTHASE MITOCHONDRIAL F1 COMPLEX ASSEMBLY FACTOR 2"/>
    <property type="match status" value="1"/>
</dbReference>
<gene>
    <name evidence="4" type="ordered locus">Plav_2770</name>
</gene>
<keyword evidence="3" id="KW-0143">Chaperone</keyword>
<dbReference type="STRING" id="402881.Plav_2770"/>
<dbReference type="EMBL" id="CP000774">
    <property type="protein sequence ID" value="ABS64378.1"/>
    <property type="molecule type" value="Genomic_DNA"/>
</dbReference>
<dbReference type="Gene3D" id="1.10.3580.10">
    <property type="entry name" value="ATP12 ATPase"/>
    <property type="match status" value="1"/>
</dbReference>
<dbReference type="GO" id="GO:0043461">
    <property type="term" value="P:proton-transporting ATP synthase complex assembly"/>
    <property type="evidence" value="ECO:0007669"/>
    <property type="project" value="InterPro"/>
</dbReference>
<dbReference type="AlphaFoldDB" id="A7HWU5"/>
<evidence type="ECO:0000313" key="5">
    <source>
        <dbReference type="Proteomes" id="UP000006377"/>
    </source>
</evidence>
<protein>
    <submittedName>
        <fullName evidence="4">ATP12 ATPase</fullName>
    </submittedName>
</protein>
<accession>A7HWU5</accession>
<dbReference type="InterPro" id="IPR023335">
    <property type="entry name" value="ATP12_ortho_dom_sf"/>
</dbReference>
<evidence type="ECO:0000256" key="1">
    <source>
        <dbReference type="ARBA" id="ARBA00008231"/>
    </source>
</evidence>
<dbReference type="RefSeq" id="WP_012111692.1">
    <property type="nucleotide sequence ID" value="NC_009719.1"/>
</dbReference>
<dbReference type="InterPro" id="IPR011419">
    <property type="entry name" value="ATP12_ATP_synth-F1-assembly"/>
</dbReference>
<sequence length="271" mass="29129">MTDNANDNDKAEDAAAAIFDLARNRSLDEQVAHPGREKRRVLKRFYKKAEAGPHEKGHAILLDGRAVKTPAKEPLAVPVLALARAIADEWEAQAEEIDPRAMKLTKLANTAIDLVAPRREAVIAELVNFAATDLLCYRADAPAALAARQAAAWEPLLAWAAGQGIRLRVTTGLMHVPQDEAALDAYGASVAALDPFRIAGLHNAVTLTGSAIIGLAVALGHIGPEAAFETAHIDETWQMEICGEDDEELARLAARRAELLETARFLALMDA</sequence>
<comment type="similarity">
    <text evidence="1">Belongs to the ATP12 family.</text>
</comment>
<reference evidence="4 5" key="1">
    <citation type="journal article" date="2011" name="Stand. Genomic Sci.">
        <title>Complete genome sequence of Parvibaculum lavamentivorans type strain (DS-1(T)).</title>
        <authorList>
            <person name="Schleheck D."/>
            <person name="Weiss M."/>
            <person name="Pitluck S."/>
            <person name="Bruce D."/>
            <person name="Land M.L."/>
            <person name="Han S."/>
            <person name="Saunders E."/>
            <person name="Tapia R."/>
            <person name="Detter C."/>
            <person name="Brettin T."/>
            <person name="Han J."/>
            <person name="Woyke T."/>
            <person name="Goodwin L."/>
            <person name="Pennacchio L."/>
            <person name="Nolan M."/>
            <person name="Cook A.M."/>
            <person name="Kjelleberg S."/>
            <person name="Thomas T."/>
        </authorList>
    </citation>
    <scope>NUCLEOTIDE SEQUENCE [LARGE SCALE GENOMIC DNA]</scope>
    <source>
        <strain evidence="5">DS-1 / DSM 13023 / NCIMB 13966</strain>
    </source>
</reference>
<proteinExistence type="inferred from homology"/>
<evidence type="ECO:0000256" key="3">
    <source>
        <dbReference type="ARBA" id="ARBA00023186"/>
    </source>
</evidence>
<organism evidence="4 5">
    <name type="scientific">Parvibaculum lavamentivorans (strain DS-1 / DSM 13023 / NCIMB 13966)</name>
    <dbReference type="NCBI Taxonomy" id="402881"/>
    <lineage>
        <taxon>Bacteria</taxon>
        <taxon>Pseudomonadati</taxon>
        <taxon>Pseudomonadota</taxon>
        <taxon>Alphaproteobacteria</taxon>
        <taxon>Hyphomicrobiales</taxon>
        <taxon>Parvibaculaceae</taxon>
        <taxon>Parvibaculum</taxon>
    </lineage>
</organism>
<dbReference type="SUPFAM" id="SSF160909">
    <property type="entry name" value="ATP12-like"/>
    <property type="match status" value="1"/>
</dbReference>
<evidence type="ECO:0000313" key="4">
    <source>
        <dbReference type="EMBL" id="ABS64378.1"/>
    </source>
</evidence>
<dbReference type="HOGENOM" id="CLU_047893_3_0_5"/>
<keyword evidence="2" id="KW-0809">Transit peptide</keyword>
<dbReference type="eggNOG" id="COG5387">
    <property type="taxonomic scope" value="Bacteria"/>
</dbReference>
<name>A7HWU5_PARL1</name>
<dbReference type="KEGG" id="pla:Plav_2770"/>
<dbReference type="InterPro" id="IPR042272">
    <property type="entry name" value="ATP12_ATP_synth-F1-assembly_N"/>
</dbReference>
<dbReference type="Proteomes" id="UP000006377">
    <property type="component" value="Chromosome"/>
</dbReference>
<keyword evidence="5" id="KW-1185">Reference proteome</keyword>
<evidence type="ECO:0000256" key="2">
    <source>
        <dbReference type="ARBA" id="ARBA00022946"/>
    </source>
</evidence>